<keyword evidence="1" id="KW-1133">Transmembrane helix</keyword>
<comment type="caution">
    <text evidence="2">The sequence shown here is derived from an EMBL/GenBank/DDBJ whole genome shotgun (WGS) entry which is preliminary data.</text>
</comment>
<keyword evidence="3" id="KW-1185">Reference proteome</keyword>
<evidence type="ECO:0000313" key="2">
    <source>
        <dbReference type="EMBL" id="NKI17156.1"/>
    </source>
</evidence>
<proteinExistence type="predicted"/>
<organism evidence="2 3">
    <name type="scientific">Spongiibacter thalassae</name>
    <dbReference type="NCBI Taxonomy" id="2721624"/>
    <lineage>
        <taxon>Bacteria</taxon>
        <taxon>Pseudomonadati</taxon>
        <taxon>Pseudomonadota</taxon>
        <taxon>Gammaproteobacteria</taxon>
        <taxon>Cellvibrionales</taxon>
        <taxon>Spongiibacteraceae</taxon>
        <taxon>Spongiibacter</taxon>
    </lineage>
</organism>
<dbReference type="Proteomes" id="UP000765845">
    <property type="component" value="Unassembled WGS sequence"/>
</dbReference>
<sequence>MRNAVKTFHNDERGASAIEYAIMAGLLVVILVAAIGLLGSGTGTDKGINKSFNSIAGKMQVE</sequence>
<dbReference type="InterPro" id="IPR007047">
    <property type="entry name" value="Flp_Fap"/>
</dbReference>
<keyword evidence="1" id="KW-0812">Transmembrane</keyword>
<evidence type="ECO:0000313" key="3">
    <source>
        <dbReference type="Proteomes" id="UP000765845"/>
    </source>
</evidence>
<reference evidence="2 3" key="1">
    <citation type="submission" date="2020-04" db="EMBL/GenBank/DDBJ databases">
        <authorList>
            <person name="Yoon J."/>
        </authorList>
    </citation>
    <scope>NUCLEOTIDE SEQUENCE [LARGE SCALE GENOMIC DNA]</scope>
    <source>
        <strain evidence="2 3">KMU-166</strain>
    </source>
</reference>
<evidence type="ECO:0000256" key="1">
    <source>
        <dbReference type="SAM" id="Phobius"/>
    </source>
</evidence>
<dbReference type="EMBL" id="JAAWWK010000002">
    <property type="protein sequence ID" value="NKI17156.1"/>
    <property type="molecule type" value="Genomic_DNA"/>
</dbReference>
<feature type="transmembrane region" description="Helical" evidence="1">
    <location>
        <begin position="20"/>
        <end position="40"/>
    </location>
</feature>
<keyword evidence="1" id="KW-0472">Membrane</keyword>
<accession>A0ABX1GDZ5</accession>
<dbReference type="Pfam" id="PF04964">
    <property type="entry name" value="Flp_Fap"/>
    <property type="match status" value="1"/>
</dbReference>
<gene>
    <name evidence="2" type="ORF">HCU74_06935</name>
</gene>
<protein>
    <submittedName>
        <fullName evidence="2">Flp family type IVb pilin</fullName>
    </submittedName>
</protein>
<name>A0ABX1GDZ5_9GAMM</name>